<dbReference type="Proteomes" id="UP000019335">
    <property type="component" value="Chromosome 11"/>
</dbReference>
<reference evidence="3 4" key="1">
    <citation type="journal article" date="2014" name="Mol. Plant">
        <title>Chromosome Scale Genome Assembly and Transcriptome Profiling of Nannochloropsis gaditana in Nitrogen Depletion.</title>
        <authorList>
            <person name="Corteggiani Carpinelli E."/>
            <person name="Telatin A."/>
            <person name="Vitulo N."/>
            <person name="Forcato C."/>
            <person name="D'Angelo M."/>
            <person name="Schiavon R."/>
            <person name="Vezzi A."/>
            <person name="Giacometti G.M."/>
            <person name="Morosinotto T."/>
            <person name="Valle G."/>
        </authorList>
    </citation>
    <scope>NUCLEOTIDE SEQUENCE [LARGE SCALE GENOMIC DNA]</scope>
    <source>
        <strain evidence="3 4">B-31</strain>
    </source>
</reference>
<name>W7TF36_9STRA</name>
<gene>
    <name evidence="3" type="ORF">Naga_100544g3</name>
</gene>
<comment type="caution">
    <text evidence="3">The sequence shown here is derived from an EMBL/GenBank/DDBJ whole genome shotgun (WGS) entry which is preliminary data.</text>
</comment>
<feature type="transmembrane region" description="Helical" evidence="2">
    <location>
        <begin position="102"/>
        <end position="122"/>
    </location>
</feature>
<keyword evidence="4" id="KW-1185">Reference proteome</keyword>
<evidence type="ECO:0008006" key="5">
    <source>
        <dbReference type="Google" id="ProtNLM"/>
    </source>
</evidence>
<evidence type="ECO:0000313" key="4">
    <source>
        <dbReference type="Proteomes" id="UP000019335"/>
    </source>
</evidence>
<dbReference type="EMBL" id="AZIL01000880">
    <property type="protein sequence ID" value="EWM25610.1"/>
    <property type="molecule type" value="Genomic_DNA"/>
</dbReference>
<sequence length="193" mass="19989">MLLAVRRQLVHSRHRIATIAPSSSKSPTCLFKTRGRNLGTSSSNGNGHNGRQVPAVTPTAMCKAGGIGVVAGVFGSLVGMGGAFVLIPALTGLLKFSQHQAHALYVAGLGMMTARMGAVVSGRLSAATLQRLCGVFQVIVAPTVPLRNEILAFFGSNEEGKGEGKEEGMGGASDEQNDWTRRLQLMSIGAGSG</sequence>
<proteinExistence type="predicted"/>
<organism evidence="3 4">
    <name type="scientific">Nannochloropsis gaditana</name>
    <dbReference type="NCBI Taxonomy" id="72520"/>
    <lineage>
        <taxon>Eukaryota</taxon>
        <taxon>Sar</taxon>
        <taxon>Stramenopiles</taxon>
        <taxon>Ochrophyta</taxon>
        <taxon>Eustigmatophyceae</taxon>
        <taxon>Eustigmatales</taxon>
        <taxon>Monodopsidaceae</taxon>
        <taxon>Nannochloropsis</taxon>
    </lineage>
</organism>
<feature type="compositionally biased region" description="Basic and acidic residues" evidence="1">
    <location>
        <begin position="159"/>
        <end position="168"/>
    </location>
</feature>
<dbReference type="AlphaFoldDB" id="W7TF36"/>
<accession>W7TF36</accession>
<dbReference type="OrthoDB" id="203866at2759"/>
<feature type="transmembrane region" description="Helical" evidence="2">
    <location>
        <begin position="67"/>
        <end position="90"/>
    </location>
</feature>
<feature type="region of interest" description="Disordered" evidence="1">
    <location>
        <begin position="159"/>
        <end position="178"/>
    </location>
</feature>
<protein>
    <recommendedName>
        <fullName evidence="5">Transmembrane protein TauE like protein</fullName>
    </recommendedName>
</protein>
<evidence type="ECO:0000313" key="3">
    <source>
        <dbReference type="EMBL" id="EWM25610.1"/>
    </source>
</evidence>
<evidence type="ECO:0000256" key="1">
    <source>
        <dbReference type="SAM" id="MobiDB-lite"/>
    </source>
</evidence>
<evidence type="ECO:0000256" key="2">
    <source>
        <dbReference type="SAM" id="Phobius"/>
    </source>
</evidence>
<keyword evidence="2" id="KW-0812">Transmembrane</keyword>
<keyword evidence="2" id="KW-1133">Transmembrane helix</keyword>
<keyword evidence="2" id="KW-0472">Membrane</keyword>